<accession>A0ABY7D5Z9</accession>
<feature type="compositionally biased region" description="Basic and acidic residues" evidence="1">
    <location>
        <begin position="759"/>
        <end position="784"/>
    </location>
</feature>
<keyword evidence="4" id="KW-1185">Reference proteome</keyword>
<sequence>MSKDSKQLQTETGQDLESTKQCYKKTLMNFDIWKCAVLEMKLPEDKLVQVKGKMKEIRNALRNLFKKRISELEDLPCEFSATNVADIHKIWELLEPTNKDESISFIRKGSDIMIDFFIDLQNLEIITKNCLSNFLNKEGGSRIISSYAFNRFCQPTWDMCKIYMNFNIKLSLLEGPATAKMGDLLKVLEEDAWRKIEFDYLKAQIMAYTKDAPQEIPYQMEHLFNRFIELEHMDKVSVENMQDFINHSMKHLGDEFKTEVAERDEIEANSLIKTKLVYDMISYLLRHHKDISIPENQESLSYDKMWAIEAGVMWLSSLYHRLYIRARYYEDELDPTPWKPDFLVDENENRWISLFSVSGKQVEEIVDLFGHATLKPNFEKLKRKKHIQTTTYLNARYDYAFYKIISRDDEESVESGLLSLIKHFKQAYYTIIEHYDDLIRNNITREKLHEEMEKITFYDNYADDPRSRRHASIRMNGSSIAEKKQNIIFFKTPNESTGYSEDEYTKTFASTGAYQPIFVPILRTKVSEEEVGELAKLIKMGARRLMLDGVVVTSARSVDSLQLAIKKLNQETSQGQQQEQSASDWRTIPFFVVGPSTHNALARLNNFSNPAIFPNPLNHEIEILGHNESGSGHKLAEFIKNYFSRKGTKQSQRSNLNGHQKHQDTKTEEGAYCATTSPTTVRLLYLIGSHQDSSLSENLSKHNEENGAEREENGKDERTGRIRFELVPTRVYSVEPETQPRFEPHELFPNHDCSPESGGDDRRRQDEDKRGKEEGDEERRRMEEEIKEELAEMRRAGNRAKKKNDWLVFFSPNSSRIVLENINDLLVQIKLKFLSLQRNPPASSFSHDLLHLDSVKIAAIGSTTAAFLASHFAFHPQVVPLKPNPSSLLRAILEFDNRLSSDSSTL</sequence>
<feature type="region of interest" description="Disordered" evidence="1">
    <location>
        <begin position="693"/>
        <end position="784"/>
    </location>
</feature>
<feature type="compositionally biased region" description="Basic and acidic residues" evidence="1">
    <location>
        <begin position="699"/>
        <end position="724"/>
    </location>
</feature>
<feature type="domain" description="Tetrapyrrole biosynthesis uroporphyrinogen III synthase" evidence="2">
    <location>
        <begin position="788"/>
        <end position="894"/>
    </location>
</feature>
<organism evidence="3 4">
    <name type="scientific">Puccinia triticina</name>
    <dbReference type="NCBI Taxonomy" id="208348"/>
    <lineage>
        <taxon>Eukaryota</taxon>
        <taxon>Fungi</taxon>
        <taxon>Dikarya</taxon>
        <taxon>Basidiomycota</taxon>
        <taxon>Pucciniomycotina</taxon>
        <taxon>Pucciniomycetes</taxon>
        <taxon>Pucciniales</taxon>
        <taxon>Pucciniaceae</taxon>
        <taxon>Puccinia</taxon>
    </lineage>
</organism>
<dbReference type="Pfam" id="PF02602">
    <property type="entry name" value="HEM4"/>
    <property type="match status" value="2"/>
</dbReference>
<feature type="compositionally biased region" description="Polar residues" evidence="1">
    <location>
        <begin position="649"/>
        <end position="658"/>
    </location>
</feature>
<evidence type="ECO:0000313" key="4">
    <source>
        <dbReference type="Proteomes" id="UP001164743"/>
    </source>
</evidence>
<dbReference type="InterPro" id="IPR039793">
    <property type="entry name" value="UROS/Hem4"/>
</dbReference>
<dbReference type="Proteomes" id="UP001164743">
    <property type="component" value="Chromosome 15A"/>
</dbReference>
<reference evidence="3" key="1">
    <citation type="submission" date="2022-10" db="EMBL/GenBank/DDBJ databases">
        <title>Puccinia triticina Genome sequencing and assembly.</title>
        <authorList>
            <person name="Li C."/>
        </authorList>
    </citation>
    <scope>NUCLEOTIDE SEQUENCE</scope>
    <source>
        <strain evidence="3">Pt15</strain>
    </source>
</reference>
<evidence type="ECO:0000313" key="3">
    <source>
        <dbReference type="EMBL" id="WAQ91697.1"/>
    </source>
</evidence>
<dbReference type="SUPFAM" id="SSF69618">
    <property type="entry name" value="HemD-like"/>
    <property type="match status" value="2"/>
</dbReference>
<name>A0ABY7D5Z9_9BASI</name>
<dbReference type="GeneID" id="77804637"/>
<dbReference type="EMBL" id="CP110435">
    <property type="protein sequence ID" value="WAQ91697.1"/>
    <property type="molecule type" value="Genomic_DNA"/>
</dbReference>
<feature type="domain" description="Tetrapyrrole biosynthesis uroporphyrinogen III synthase" evidence="2">
    <location>
        <begin position="503"/>
        <end position="640"/>
    </location>
</feature>
<dbReference type="PANTHER" id="PTHR12390">
    <property type="entry name" value="UROPORPHYRINOGEN III SYNTHASE"/>
    <property type="match status" value="1"/>
</dbReference>
<evidence type="ECO:0000259" key="2">
    <source>
        <dbReference type="Pfam" id="PF02602"/>
    </source>
</evidence>
<dbReference type="Gene3D" id="3.40.50.10090">
    <property type="match status" value="2"/>
</dbReference>
<dbReference type="PANTHER" id="PTHR12390:SF0">
    <property type="entry name" value="UROPORPHYRINOGEN-III SYNTHASE"/>
    <property type="match status" value="1"/>
</dbReference>
<gene>
    <name evidence="3" type="ORF">PtA15_15A88</name>
</gene>
<evidence type="ECO:0000256" key="1">
    <source>
        <dbReference type="SAM" id="MobiDB-lite"/>
    </source>
</evidence>
<dbReference type="InterPro" id="IPR003754">
    <property type="entry name" value="4pyrrol_synth_uPrphyn_synth"/>
</dbReference>
<protein>
    <recommendedName>
        <fullName evidence="2">Tetrapyrrole biosynthesis uroporphyrinogen III synthase domain-containing protein</fullName>
    </recommendedName>
</protein>
<dbReference type="RefSeq" id="XP_053027252.1">
    <property type="nucleotide sequence ID" value="XM_053163743.1"/>
</dbReference>
<feature type="region of interest" description="Disordered" evidence="1">
    <location>
        <begin position="647"/>
        <end position="673"/>
    </location>
</feature>
<dbReference type="InterPro" id="IPR036108">
    <property type="entry name" value="4pyrrol_syn_uPrphyn_synt_sf"/>
</dbReference>
<proteinExistence type="predicted"/>
<feature type="compositionally biased region" description="Basic and acidic residues" evidence="1">
    <location>
        <begin position="738"/>
        <end position="749"/>
    </location>
</feature>